<keyword evidence="3" id="KW-0804">Transcription</keyword>
<dbReference type="GO" id="GO:0000160">
    <property type="term" value="P:phosphorelay signal transduction system"/>
    <property type="evidence" value="ECO:0007669"/>
    <property type="project" value="InterPro"/>
</dbReference>
<dbReference type="Gene3D" id="3.40.50.2300">
    <property type="match status" value="1"/>
</dbReference>
<evidence type="ECO:0000313" key="7">
    <source>
        <dbReference type="Proteomes" id="UP000033640"/>
    </source>
</evidence>
<dbReference type="GO" id="GO:0003677">
    <property type="term" value="F:DNA binding"/>
    <property type="evidence" value="ECO:0007669"/>
    <property type="project" value="UniProtKB-KW"/>
</dbReference>
<dbReference type="SMART" id="SM00421">
    <property type="entry name" value="HTH_LUXR"/>
    <property type="match status" value="1"/>
</dbReference>
<dbReference type="AlphaFoldDB" id="A0A0F0LEI9"/>
<dbReference type="Pfam" id="PF00196">
    <property type="entry name" value="GerE"/>
    <property type="match status" value="1"/>
</dbReference>
<evidence type="ECO:0000256" key="2">
    <source>
        <dbReference type="ARBA" id="ARBA00023125"/>
    </source>
</evidence>
<dbReference type="PROSITE" id="PS50110">
    <property type="entry name" value="RESPONSE_REGULATORY"/>
    <property type="match status" value="1"/>
</dbReference>
<keyword evidence="4" id="KW-0597">Phosphoprotein</keyword>
<feature type="modified residue" description="4-aspartylphosphate" evidence="4">
    <location>
        <position position="53"/>
    </location>
</feature>
<organism evidence="6 7">
    <name type="scientific">Microbacterium oxydans</name>
    <dbReference type="NCBI Taxonomy" id="82380"/>
    <lineage>
        <taxon>Bacteria</taxon>
        <taxon>Bacillati</taxon>
        <taxon>Actinomycetota</taxon>
        <taxon>Actinomycetes</taxon>
        <taxon>Micrococcales</taxon>
        <taxon>Microbacteriaceae</taxon>
        <taxon>Microbacterium</taxon>
    </lineage>
</organism>
<protein>
    <submittedName>
        <fullName evidence="6">Response regulator protein VraR</fullName>
    </submittedName>
</protein>
<dbReference type="SUPFAM" id="SSF46894">
    <property type="entry name" value="C-terminal effector domain of the bipartite response regulators"/>
    <property type="match status" value="1"/>
</dbReference>
<dbReference type="PRINTS" id="PR00038">
    <property type="entry name" value="HTHLUXR"/>
</dbReference>
<dbReference type="InterPro" id="IPR011006">
    <property type="entry name" value="CheY-like_superfamily"/>
</dbReference>
<gene>
    <name evidence="6" type="primary">vraR_2</name>
    <name evidence="6" type="ORF">RS83_00418</name>
</gene>
<dbReference type="Proteomes" id="UP000033640">
    <property type="component" value="Unassembled WGS sequence"/>
</dbReference>
<dbReference type="PANTHER" id="PTHR44688:SF16">
    <property type="entry name" value="DNA-BINDING TRANSCRIPTIONAL ACTIVATOR DEVR_DOSR"/>
    <property type="match status" value="1"/>
</dbReference>
<evidence type="ECO:0000256" key="3">
    <source>
        <dbReference type="ARBA" id="ARBA00023163"/>
    </source>
</evidence>
<dbReference type="InterPro" id="IPR036388">
    <property type="entry name" value="WH-like_DNA-bd_sf"/>
</dbReference>
<dbReference type="PROSITE" id="PS00622">
    <property type="entry name" value="HTH_LUXR_1"/>
    <property type="match status" value="1"/>
</dbReference>
<proteinExistence type="predicted"/>
<evidence type="ECO:0000313" key="6">
    <source>
        <dbReference type="EMBL" id="KJL31553.1"/>
    </source>
</evidence>
<comment type="caution">
    <text evidence="6">The sequence shown here is derived from an EMBL/GenBank/DDBJ whole genome shotgun (WGS) entry which is preliminary data.</text>
</comment>
<evidence type="ECO:0000259" key="5">
    <source>
        <dbReference type="PROSITE" id="PS50110"/>
    </source>
</evidence>
<dbReference type="InterPro" id="IPR000792">
    <property type="entry name" value="Tscrpt_reg_LuxR_C"/>
</dbReference>
<accession>A0A0F0LEI9</accession>
<evidence type="ECO:0000256" key="4">
    <source>
        <dbReference type="PROSITE-ProRule" id="PRU00169"/>
    </source>
</evidence>
<dbReference type="SUPFAM" id="SSF52172">
    <property type="entry name" value="CheY-like"/>
    <property type="match status" value="1"/>
</dbReference>
<dbReference type="InterPro" id="IPR016032">
    <property type="entry name" value="Sig_transdc_resp-reg_C-effctor"/>
</dbReference>
<name>A0A0F0LEI9_9MICO</name>
<dbReference type="PATRIC" id="fig|82380.11.peg.434"/>
<dbReference type="EMBL" id="JYIW01000016">
    <property type="protein sequence ID" value="KJL31553.1"/>
    <property type="molecule type" value="Genomic_DNA"/>
</dbReference>
<dbReference type="PANTHER" id="PTHR44688">
    <property type="entry name" value="DNA-BINDING TRANSCRIPTIONAL ACTIVATOR DEVR_DOSR"/>
    <property type="match status" value="1"/>
</dbReference>
<reference evidence="6 7" key="1">
    <citation type="submission" date="2015-02" db="EMBL/GenBank/DDBJ databases">
        <title>Draft genome sequences of ten Microbacterium spp. with emphasis on heavy metal contaminated environments.</title>
        <authorList>
            <person name="Corretto E."/>
        </authorList>
    </citation>
    <scope>NUCLEOTIDE SEQUENCE [LARGE SCALE GENOMIC DNA]</scope>
    <source>
        <strain evidence="6 7">BEL4b</strain>
    </source>
</reference>
<evidence type="ECO:0000256" key="1">
    <source>
        <dbReference type="ARBA" id="ARBA00023015"/>
    </source>
</evidence>
<sequence>MVVRVGVIDDHRAMLVGVTAIIQSHPGFQVVAAGRSVAELLAAKVRTDVILLDLTLSDGSTPARNVAALVGAGARVLVHASLEPLAVIRAAARAGAVGMVDKADEVPRLMVALRAAVRGELPRGDWTASIARVPSTPARIALSARESEVFSRYAAGATADNVAQALFITRETVLDHVRRVRSKYAAAGRPAVTKVDLYRRAVEDGYIQPHP</sequence>
<dbReference type="Gene3D" id="1.10.10.10">
    <property type="entry name" value="Winged helix-like DNA-binding domain superfamily/Winged helix DNA-binding domain"/>
    <property type="match status" value="1"/>
</dbReference>
<keyword evidence="1" id="KW-0805">Transcription regulation</keyword>
<dbReference type="InterPro" id="IPR001789">
    <property type="entry name" value="Sig_transdc_resp-reg_receiver"/>
</dbReference>
<keyword evidence="2" id="KW-0238">DNA-binding</keyword>
<feature type="domain" description="Response regulatory" evidence="5">
    <location>
        <begin position="4"/>
        <end position="117"/>
    </location>
</feature>
<dbReference type="GO" id="GO:0006355">
    <property type="term" value="P:regulation of DNA-templated transcription"/>
    <property type="evidence" value="ECO:0007669"/>
    <property type="project" value="InterPro"/>
</dbReference>